<dbReference type="InterPro" id="IPR011008">
    <property type="entry name" value="Dimeric_a/b-barrel"/>
</dbReference>
<dbReference type="EMBL" id="OMOD01000111">
    <property type="protein sequence ID" value="SPF38303.1"/>
    <property type="molecule type" value="Genomic_DNA"/>
</dbReference>
<gene>
    <name evidence="2" type="ORF">SBA1_20003</name>
</gene>
<name>A0A2U3KF75_9BACT</name>
<dbReference type="Pfam" id="PF03992">
    <property type="entry name" value="ABM"/>
    <property type="match status" value="1"/>
</dbReference>
<protein>
    <submittedName>
        <fullName evidence="2">Antibiotic biosynthesis monooxygenase</fullName>
    </submittedName>
</protein>
<proteinExistence type="predicted"/>
<sequence>MISRLWHGWTTRENADAYERLLRAEILPGIHRVRGFKGAELLRRDIEHEVEFVTITRFDSVEALKEFAGEDYEVAVVPPVARKLLSRFDARSAHYETVFRLD</sequence>
<keyword evidence="2" id="KW-0560">Oxidoreductase</keyword>
<organism evidence="2 3">
    <name type="scientific">Candidatus Sulfotelmatobacter kueseliae</name>
    <dbReference type="NCBI Taxonomy" id="2042962"/>
    <lineage>
        <taxon>Bacteria</taxon>
        <taxon>Pseudomonadati</taxon>
        <taxon>Acidobacteriota</taxon>
        <taxon>Terriglobia</taxon>
        <taxon>Terriglobales</taxon>
        <taxon>Candidatus Korobacteraceae</taxon>
        <taxon>Candidatus Sulfotelmatobacter</taxon>
    </lineage>
</organism>
<dbReference type="GO" id="GO:0004497">
    <property type="term" value="F:monooxygenase activity"/>
    <property type="evidence" value="ECO:0007669"/>
    <property type="project" value="UniProtKB-KW"/>
</dbReference>
<dbReference type="SUPFAM" id="SSF54909">
    <property type="entry name" value="Dimeric alpha+beta barrel"/>
    <property type="match status" value="1"/>
</dbReference>
<dbReference type="Proteomes" id="UP000238701">
    <property type="component" value="Unassembled WGS sequence"/>
</dbReference>
<dbReference type="InterPro" id="IPR007138">
    <property type="entry name" value="ABM_dom"/>
</dbReference>
<evidence type="ECO:0000313" key="3">
    <source>
        <dbReference type="Proteomes" id="UP000238701"/>
    </source>
</evidence>
<dbReference type="OrthoDB" id="165208at2"/>
<reference evidence="3" key="1">
    <citation type="submission" date="2018-02" db="EMBL/GenBank/DDBJ databases">
        <authorList>
            <person name="Hausmann B."/>
        </authorList>
    </citation>
    <scope>NUCLEOTIDE SEQUENCE [LARGE SCALE GENOMIC DNA]</scope>
    <source>
        <strain evidence="3">Peat soil MAG SbA1</strain>
    </source>
</reference>
<feature type="domain" description="ABM" evidence="1">
    <location>
        <begin position="10"/>
        <end position="70"/>
    </location>
</feature>
<accession>A0A2U3KF75</accession>
<evidence type="ECO:0000259" key="1">
    <source>
        <dbReference type="Pfam" id="PF03992"/>
    </source>
</evidence>
<dbReference type="Gene3D" id="3.30.70.100">
    <property type="match status" value="1"/>
</dbReference>
<evidence type="ECO:0000313" key="2">
    <source>
        <dbReference type="EMBL" id="SPF38303.1"/>
    </source>
</evidence>
<keyword evidence="2" id="KW-0503">Monooxygenase</keyword>
<dbReference type="AlphaFoldDB" id="A0A2U3KF75"/>